<comment type="caution">
    <text evidence="2">The sequence shown here is derived from an EMBL/GenBank/DDBJ whole genome shotgun (WGS) entry which is preliminary data.</text>
</comment>
<dbReference type="EMBL" id="LSRL02000115">
    <property type="protein sequence ID" value="TDG44180.1"/>
    <property type="molecule type" value="Genomic_DNA"/>
</dbReference>
<sequence length="72" mass="7935">MLRPRSYSLNLNLNLATRSTAPPCHAALIGPEVTRKQPHSSPNDNFEGKVNERLPAPMAETKEDPGAFHIKT</sequence>
<keyword evidence="3" id="KW-1185">Reference proteome</keyword>
<evidence type="ECO:0000256" key="1">
    <source>
        <dbReference type="SAM" id="MobiDB-lite"/>
    </source>
</evidence>
<dbReference type="Proteomes" id="UP000295192">
    <property type="component" value="Unassembled WGS sequence"/>
</dbReference>
<gene>
    <name evidence="2" type="ORF">AWZ03_009410</name>
</gene>
<feature type="region of interest" description="Disordered" evidence="1">
    <location>
        <begin position="32"/>
        <end position="72"/>
    </location>
</feature>
<evidence type="ECO:0000313" key="2">
    <source>
        <dbReference type="EMBL" id="TDG44180.1"/>
    </source>
</evidence>
<reference evidence="2 3" key="1">
    <citation type="journal article" date="2019" name="J. Hered.">
        <title>An Improved Genome Assembly for Drosophila navojoa, the Basal Species in the mojavensis Cluster.</title>
        <authorList>
            <person name="Vanderlinde T."/>
            <person name="Dupim E.G."/>
            <person name="Nazario-Yepiz N.O."/>
            <person name="Carvalho A.B."/>
        </authorList>
    </citation>
    <scope>NUCLEOTIDE SEQUENCE [LARGE SCALE GENOMIC DNA]</scope>
    <source>
        <strain evidence="2">Navoj_Jal97</strain>
        <tissue evidence="2">Whole organism</tissue>
    </source>
</reference>
<evidence type="ECO:0000313" key="3">
    <source>
        <dbReference type="Proteomes" id="UP000295192"/>
    </source>
</evidence>
<name>A0A484B7Z1_DRONA</name>
<protein>
    <submittedName>
        <fullName evidence="2">Uncharacterized protein</fullName>
    </submittedName>
</protein>
<dbReference type="AlphaFoldDB" id="A0A484B7Z1"/>
<accession>A0A484B7Z1</accession>
<proteinExistence type="predicted"/>
<organism evidence="2 3">
    <name type="scientific">Drosophila navojoa</name>
    <name type="common">Fruit fly</name>
    <dbReference type="NCBI Taxonomy" id="7232"/>
    <lineage>
        <taxon>Eukaryota</taxon>
        <taxon>Metazoa</taxon>
        <taxon>Ecdysozoa</taxon>
        <taxon>Arthropoda</taxon>
        <taxon>Hexapoda</taxon>
        <taxon>Insecta</taxon>
        <taxon>Pterygota</taxon>
        <taxon>Neoptera</taxon>
        <taxon>Endopterygota</taxon>
        <taxon>Diptera</taxon>
        <taxon>Brachycera</taxon>
        <taxon>Muscomorpha</taxon>
        <taxon>Ephydroidea</taxon>
        <taxon>Drosophilidae</taxon>
        <taxon>Drosophila</taxon>
    </lineage>
</organism>